<evidence type="ECO:0000259" key="1">
    <source>
        <dbReference type="PROSITE" id="PS51112"/>
    </source>
</evidence>
<dbReference type="NCBIfam" id="TIGR04335">
    <property type="entry name" value="AmmeMemoSam_A"/>
    <property type="match status" value="1"/>
</dbReference>
<proteinExistence type="predicted"/>
<keyword evidence="2" id="KW-0560">Oxidoreductase</keyword>
<dbReference type="Gene3D" id="3.30.700.20">
    <property type="entry name" value="Hypothetical protein ph0010, domain 1"/>
    <property type="match status" value="1"/>
</dbReference>
<dbReference type="InterPro" id="IPR027623">
    <property type="entry name" value="AmmeMemoSam_A"/>
</dbReference>
<dbReference type="NCBIfam" id="TIGR00296">
    <property type="entry name" value="TIGR00296 family protein"/>
    <property type="match status" value="1"/>
</dbReference>
<dbReference type="InterPro" id="IPR004183">
    <property type="entry name" value="Xdiol_dOase_suB"/>
</dbReference>
<dbReference type="EMBL" id="CP029462">
    <property type="protein sequence ID" value="AXL20237.1"/>
    <property type="molecule type" value="Genomic_DNA"/>
</dbReference>
<dbReference type="GO" id="GO:0016702">
    <property type="term" value="F:oxidoreductase activity, acting on single donors with incorporation of molecular oxygen, incorporation of two atoms of oxygen"/>
    <property type="evidence" value="ECO:0007669"/>
    <property type="project" value="UniProtKB-ARBA"/>
</dbReference>
<dbReference type="Gene3D" id="3.40.830.10">
    <property type="entry name" value="LigB-like"/>
    <property type="match status" value="1"/>
</dbReference>
<dbReference type="SUPFAM" id="SSF53213">
    <property type="entry name" value="LigB-like"/>
    <property type="match status" value="1"/>
</dbReference>
<evidence type="ECO:0000313" key="2">
    <source>
        <dbReference type="EMBL" id="AXL20237.1"/>
    </source>
</evidence>
<dbReference type="GO" id="GO:0008198">
    <property type="term" value="F:ferrous iron binding"/>
    <property type="evidence" value="ECO:0007669"/>
    <property type="project" value="InterPro"/>
</dbReference>
<keyword evidence="3" id="KW-1185">Reference proteome</keyword>
<dbReference type="InterPro" id="IPR002733">
    <property type="entry name" value="AMMECR1_domain"/>
</dbReference>
<dbReference type="Pfam" id="PF02900">
    <property type="entry name" value="LigB"/>
    <property type="match status" value="1"/>
</dbReference>
<dbReference type="AlphaFoldDB" id="A0A346AWJ4"/>
<dbReference type="InterPro" id="IPR023473">
    <property type="entry name" value="AMMECR1"/>
</dbReference>
<dbReference type="SUPFAM" id="SSF143447">
    <property type="entry name" value="AMMECR1-like"/>
    <property type="match status" value="1"/>
</dbReference>
<dbReference type="RefSeq" id="WP_107196128.1">
    <property type="nucleotide sequence ID" value="NZ_CP029462.1"/>
</dbReference>
<name>A0A346AWJ4_9FIRM</name>
<dbReference type="PANTHER" id="PTHR13016">
    <property type="entry name" value="AMMECR1 HOMOLOG"/>
    <property type="match status" value="1"/>
</dbReference>
<gene>
    <name evidence="2" type="ORF">DKB62_00870</name>
</gene>
<dbReference type="InterPro" id="IPR027485">
    <property type="entry name" value="AMMECR1_N"/>
</dbReference>
<dbReference type="InterPro" id="IPR036071">
    <property type="entry name" value="AMMECR1_dom_sf"/>
</dbReference>
<dbReference type="CDD" id="cd07951">
    <property type="entry name" value="ED_3B_N_AMMECR1"/>
    <property type="match status" value="1"/>
</dbReference>
<protein>
    <submittedName>
        <fullName evidence="2">Extradiol ring-cleavage dioxygenase</fullName>
    </submittedName>
</protein>
<dbReference type="KEGG" id="meg:DKB62_00870"/>
<accession>A0A346AWJ4</accession>
<evidence type="ECO:0000313" key="3">
    <source>
        <dbReference type="Proteomes" id="UP000254337"/>
    </source>
</evidence>
<dbReference type="Proteomes" id="UP000254337">
    <property type="component" value="Chromosome"/>
</dbReference>
<reference evidence="2 3" key="1">
    <citation type="submission" date="2018-05" db="EMBL/GenBank/DDBJ databases">
        <title>Complete genome sequence of Megasphaera sp. AJH120T, isolated from the ceca of a chicken.</title>
        <authorList>
            <person name="Maki J."/>
            <person name="Looft T."/>
        </authorList>
    </citation>
    <scope>NUCLEOTIDE SEQUENCE [LARGE SCALE GENOMIC DNA]</scope>
    <source>
        <strain evidence="2 3">AJH120</strain>
    </source>
</reference>
<sequence>MAMLGAIMVPHPPLIIPEVGRGQERGIQATIQAYHEAAKRLASWKPDTVVVLSPHSVMYADYFHISPGRGAQGNFGAFRAPQVEIKVQYDTEFVDMLSHKAAGCGVSAGTLGERDSSLDHGTMIPLWFLNQYYEGYQTVRIGLSGLPFSQHYKLGQCIQKTAELLERRIAVIASGDLSHKLKDDGPYGFQAEGPVYDEKVMDIMGAGDFGRLFDLSEDFCAKAAECGQRSFVIMAGALDCLAVKAESLSYEGPFGVGYGVCVYEAEGAAPQRDFLRQYEERVCAQAARRKEAEDAYVRLARQTIETYIRTGKKISVPDGLPDEMYANRAGVFVSLKEEGALRGCIGTIGPVRNSIAEEIIENAVSASTKDPRFHAVREDELERLEYSVDVLSPAEIIASEEELDVRRYGVIVTRGSRRGLLLPNLEGVNTVQEQVAIAKHKAGIAADEDVQLERFEVVRHY</sequence>
<dbReference type="PROSITE" id="PS51112">
    <property type="entry name" value="AMMECR1"/>
    <property type="match status" value="1"/>
</dbReference>
<dbReference type="Gene3D" id="3.30.1490.150">
    <property type="entry name" value="Hypothetical protein ph0010, domain 2"/>
    <property type="match status" value="1"/>
</dbReference>
<keyword evidence="2" id="KW-0223">Dioxygenase</keyword>
<dbReference type="NCBIfam" id="TIGR04336">
    <property type="entry name" value="AmmeMemoSam_B"/>
    <property type="match status" value="1"/>
</dbReference>
<dbReference type="PANTHER" id="PTHR13016:SF0">
    <property type="entry name" value="AMME SYNDROME CANDIDATE GENE 1 PROTEIN"/>
    <property type="match status" value="1"/>
</dbReference>
<dbReference type="OrthoDB" id="159752at2"/>
<organism evidence="2 3">
    <name type="scientific">Megasphaera stantonii</name>
    <dbReference type="NCBI Taxonomy" id="2144175"/>
    <lineage>
        <taxon>Bacteria</taxon>
        <taxon>Bacillati</taxon>
        <taxon>Bacillota</taxon>
        <taxon>Negativicutes</taxon>
        <taxon>Veillonellales</taxon>
        <taxon>Veillonellaceae</taxon>
        <taxon>Megasphaera</taxon>
    </lineage>
</organism>
<feature type="domain" description="AMMECR1" evidence="1">
    <location>
        <begin position="291"/>
        <end position="461"/>
    </location>
</feature>
<dbReference type="Pfam" id="PF01871">
    <property type="entry name" value="AMMECR1"/>
    <property type="match status" value="1"/>
</dbReference>